<reference evidence="1 2" key="1">
    <citation type="submission" date="2014-08" db="EMBL/GenBank/DDBJ databases">
        <title>Genomic and Phenotypic Diversity of Colwellia psychrerythraea strains from Disparate Marine Basins.</title>
        <authorList>
            <person name="Techtmann S.M."/>
            <person name="Stelling S.C."/>
            <person name="Utturkar S.M."/>
            <person name="Alshibli N."/>
            <person name="Harris A."/>
            <person name="Brown S.D."/>
            <person name="Hazen T.C."/>
        </authorList>
    </citation>
    <scope>NUCLEOTIDE SEQUENCE [LARGE SCALE GENOMIC DNA]</scope>
    <source>
        <strain evidence="1 2">ND2E</strain>
    </source>
</reference>
<evidence type="ECO:0000313" key="1">
    <source>
        <dbReference type="EMBL" id="KGJ94658.1"/>
    </source>
</evidence>
<dbReference type="AlphaFoldDB" id="A0A099KYE9"/>
<organism evidence="1 2">
    <name type="scientific">Colwellia psychrerythraea</name>
    <name type="common">Vibrio psychroerythus</name>
    <dbReference type="NCBI Taxonomy" id="28229"/>
    <lineage>
        <taxon>Bacteria</taxon>
        <taxon>Pseudomonadati</taxon>
        <taxon>Pseudomonadota</taxon>
        <taxon>Gammaproteobacteria</taxon>
        <taxon>Alteromonadales</taxon>
        <taxon>Colwelliaceae</taxon>
        <taxon>Colwellia</taxon>
    </lineage>
</organism>
<sequence length="44" mass="5143">MHFLWGIAPRQCSVIKAERRLIAEKWQSINEVESNDYITVVVVI</sequence>
<proteinExistence type="predicted"/>
<gene>
    <name evidence="1" type="ORF">ND2E_1847</name>
</gene>
<name>A0A099KYE9_COLPS</name>
<protein>
    <submittedName>
        <fullName evidence="1">Uncharacterized protein</fullName>
    </submittedName>
</protein>
<dbReference type="PATRIC" id="fig|28229.4.peg.863"/>
<accession>A0A099KYE9</accession>
<evidence type="ECO:0000313" key="2">
    <source>
        <dbReference type="Proteomes" id="UP000029843"/>
    </source>
</evidence>
<dbReference type="RefSeq" id="WP_263281871.1">
    <property type="nucleotide sequence ID" value="NZ_JQED01000005.1"/>
</dbReference>
<dbReference type="Proteomes" id="UP000029843">
    <property type="component" value="Unassembled WGS sequence"/>
</dbReference>
<comment type="caution">
    <text evidence="1">The sequence shown here is derived from an EMBL/GenBank/DDBJ whole genome shotgun (WGS) entry which is preliminary data.</text>
</comment>
<dbReference type="EMBL" id="JQED01000005">
    <property type="protein sequence ID" value="KGJ94658.1"/>
    <property type="molecule type" value="Genomic_DNA"/>
</dbReference>